<keyword evidence="1" id="KW-0732">Signal</keyword>
<name>A0A2T7BJA7_9BACT</name>
<comment type="caution">
    <text evidence="2">The sequence shown here is derived from an EMBL/GenBank/DDBJ whole genome shotgun (WGS) entry which is preliminary data.</text>
</comment>
<organism evidence="2 3">
    <name type="scientific">Chitinophaga parva</name>
    <dbReference type="NCBI Taxonomy" id="2169414"/>
    <lineage>
        <taxon>Bacteria</taxon>
        <taxon>Pseudomonadati</taxon>
        <taxon>Bacteroidota</taxon>
        <taxon>Chitinophagia</taxon>
        <taxon>Chitinophagales</taxon>
        <taxon>Chitinophagaceae</taxon>
        <taxon>Chitinophaga</taxon>
    </lineage>
</organism>
<keyword evidence="3" id="KW-1185">Reference proteome</keyword>
<accession>A0A2T7BJA7</accession>
<dbReference type="Proteomes" id="UP000244450">
    <property type="component" value="Unassembled WGS sequence"/>
</dbReference>
<dbReference type="EMBL" id="QCYK01000002">
    <property type="protein sequence ID" value="PUZ26367.1"/>
    <property type="molecule type" value="Genomic_DNA"/>
</dbReference>
<protein>
    <submittedName>
        <fullName evidence="2">Secretory protein</fullName>
    </submittedName>
</protein>
<dbReference type="PANTHER" id="PTHR33321:SF12">
    <property type="entry name" value="PLANT BASIC SECRETORY PROTEIN (BSP) FAMILY PROTEIN"/>
    <property type="match status" value="1"/>
</dbReference>
<evidence type="ECO:0000313" key="2">
    <source>
        <dbReference type="EMBL" id="PUZ26367.1"/>
    </source>
</evidence>
<feature type="chain" id="PRO_5015469156" evidence="1">
    <location>
        <begin position="19"/>
        <end position="230"/>
    </location>
</feature>
<dbReference type="PANTHER" id="PTHR33321">
    <property type="match status" value="1"/>
</dbReference>
<dbReference type="InterPro" id="IPR007541">
    <property type="entry name" value="Uncharacterised_BSP"/>
</dbReference>
<evidence type="ECO:0000313" key="3">
    <source>
        <dbReference type="Proteomes" id="UP000244450"/>
    </source>
</evidence>
<evidence type="ECO:0000256" key="1">
    <source>
        <dbReference type="SAM" id="SignalP"/>
    </source>
</evidence>
<dbReference type="Pfam" id="PF04450">
    <property type="entry name" value="BSP"/>
    <property type="match status" value="1"/>
</dbReference>
<dbReference type="OrthoDB" id="211588at2"/>
<proteinExistence type="predicted"/>
<gene>
    <name evidence="2" type="ORF">DCC81_10345</name>
</gene>
<sequence length="230" mass="26184">MAMAGAMTLCLAPSLLHAQDERTPADKFYQRDTTVKNGFTLIVINKAENFDLHEKQRLVDAFFKVYPEEVAHYNRKSLKKIFFVIDPAYHGVAETGGGVARYNPEWLTKNPEDIDVVTHEMMHVVQAYPDGSGPGWLTEGIADYVRAQYGINNEAARWSLPAFKATQSYENSYRVTARFLQWLVKNKNPKMVDKLDKAMREKTYTDGIWKQLAGADLDSLWKEYAANPVV</sequence>
<reference evidence="2 3" key="1">
    <citation type="submission" date="2018-04" db="EMBL/GenBank/DDBJ databases">
        <title>Chitinophaga fuyangensis sp. nov., isolated from soil in a chemical factory.</title>
        <authorList>
            <person name="Chen K."/>
        </authorList>
    </citation>
    <scope>NUCLEOTIDE SEQUENCE [LARGE SCALE GENOMIC DNA]</scope>
    <source>
        <strain evidence="2 3">LY-1</strain>
    </source>
</reference>
<dbReference type="AlphaFoldDB" id="A0A2T7BJA7"/>
<feature type="signal peptide" evidence="1">
    <location>
        <begin position="1"/>
        <end position="18"/>
    </location>
</feature>